<comment type="caution">
    <text evidence="1">The sequence shown here is derived from an EMBL/GenBank/DDBJ whole genome shotgun (WGS) entry which is preliminary data.</text>
</comment>
<dbReference type="Proteomes" id="UP001589774">
    <property type="component" value="Unassembled WGS sequence"/>
</dbReference>
<evidence type="ECO:0000313" key="1">
    <source>
        <dbReference type="EMBL" id="MFC0320749.1"/>
    </source>
</evidence>
<protein>
    <submittedName>
        <fullName evidence="1">ParB N-terminal domain-containing protein</fullName>
    </submittedName>
</protein>
<accession>A0ABV6HPD7</accession>
<dbReference type="RefSeq" id="WP_377477684.1">
    <property type="nucleotide sequence ID" value="NZ_JBHLWO010000002.1"/>
</dbReference>
<name>A0ABV6HPD7_9SPHI</name>
<organism evidence="1 2">
    <name type="scientific">Olivibacter oleidegradans</name>
    <dbReference type="NCBI Taxonomy" id="760123"/>
    <lineage>
        <taxon>Bacteria</taxon>
        <taxon>Pseudomonadati</taxon>
        <taxon>Bacteroidota</taxon>
        <taxon>Sphingobacteriia</taxon>
        <taxon>Sphingobacteriales</taxon>
        <taxon>Sphingobacteriaceae</taxon>
        <taxon>Olivibacter</taxon>
    </lineage>
</organism>
<dbReference type="InterPro" id="IPR036086">
    <property type="entry name" value="ParB/Sulfiredoxin_sf"/>
</dbReference>
<dbReference type="Gene3D" id="3.90.1530.10">
    <property type="entry name" value="Conserved hypothetical protein from pyrococcus furiosus pfu- 392566-001, ParB domain"/>
    <property type="match status" value="1"/>
</dbReference>
<dbReference type="SUPFAM" id="SSF110849">
    <property type="entry name" value="ParB/Sulfiredoxin"/>
    <property type="match status" value="1"/>
</dbReference>
<proteinExistence type="predicted"/>
<reference evidence="1 2" key="1">
    <citation type="submission" date="2024-09" db="EMBL/GenBank/DDBJ databases">
        <authorList>
            <person name="Sun Q."/>
            <person name="Mori K."/>
        </authorList>
    </citation>
    <scope>NUCLEOTIDE SEQUENCE [LARGE SCALE GENOMIC DNA]</scope>
    <source>
        <strain evidence="1 2">CCM 7765</strain>
    </source>
</reference>
<dbReference type="CDD" id="cd16387">
    <property type="entry name" value="ParB_N_Srx"/>
    <property type="match status" value="1"/>
</dbReference>
<keyword evidence="2" id="KW-1185">Reference proteome</keyword>
<dbReference type="EMBL" id="JBHLWO010000002">
    <property type="protein sequence ID" value="MFC0320749.1"/>
    <property type="molecule type" value="Genomic_DNA"/>
</dbReference>
<evidence type="ECO:0000313" key="2">
    <source>
        <dbReference type="Proteomes" id="UP001589774"/>
    </source>
</evidence>
<sequence>MADNYDWLTKKTPRSVDQLRLWPQNPRLNPDENHIYISDFAEDLTHDEVEKNHFFDLVRSIVEDGFIPADPIVIWKDNNGKFYVAEGNRRILALKLLRGFSISL</sequence>
<gene>
    <name evidence="1" type="ORF">ACFFI0_20655</name>
</gene>